<keyword evidence="1" id="KW-0547">Nucleotide-binding</keyword>
<dbReference type="PROSITE" id="PS00109">
    <property type="entry name" value="PROTEIN_KINASE_TYR"/>
    <property type="match status" value="1"/>
</dbReference>
<feature type="compositionally biased region" description="Low complexity" evidence="2">
    <location>
        <begin position="434"/>
        <end position="449"/>
    </location>
</feature>
<keyword evidence="1" id="KW-0067">ATP-binding</keyword>
<feature type="compositionally biased region" description="Basic and acidic residues" evidence="2">
    <location>
        <begin position="712"/>
        <end position="728"/>
    </location>
</feature>
<dbReference type="GO" id="GO:0004672">
    <property type="term" value="F:protein kinase activity"/>
    <property type="evidence" value="ECO:0007669"/>
    <property type="project" value="InterPro"/>
</dbReference>
<reference evidence="5" key="1">
    <citation type="submission" date="2021-04" db="EMBL/GenBank/DDBJ databases">
        <authorList>
            <consortium name="Molecular Ecology Group"/>
        </authorList>
    </citation>
    <scope>NUCLEOTIDE SEQUENCE</scope>
</reference>
<feature type="region of interest" description="Disordered" evidence="2">
    <location>
        <begin position="701"/>
        <end position="766"/>
    </location>
</feature>
<comment type="caution">
    <text evidence="5">The sequence shown here is derived from an EMBL/GenBank/DDBJ whole genome shotgun (WGS) entry which is preliminary data.</text>
</comment>
<dbReference type="CDD" id="cd00192">
    <property type="entry name" value="PTKc"/>
    <property type="match status" value="1"/>
</dbReference>
<dbReference type="Gene3D" id="1.10.510.10">
    <property type="entry name" value="Transferase(Phosphotransferase) domain 1"/>
    <property type="match status" value="1"/>
</dbReference>
<feature type="region of interest" description="Disordered" evidence="2">
    <location>
        <begin position="430"/>
        <end position="450"/>
    </location>
</feature>
<dbReference type="EMBL" id="CAJHNH020000002">
    <property type="protein sequence ID" value="CAG5114529.1"/>
    <property type="molecule type" value="Genomic_DNA"/>
</dbReference>
<dbReference type="Proteomes" id="UP000678393">
    <property type="component" value="Unassembled WGS sequence"/>
</dbReference>
<accession>A0A8S3YB70</accession>
<dbReference type="SUPFAM" id="SSF56112">
    <property type="entry name" value="Protein kinase-like (PK-like)"/>
    <property type="match status" value="1"/>
</dbReference>
<dbReference type="PANTHER" id="PTHR24417:SF7">
    <property type="entry name" value="CHROMATIN MODIFICATION-RELATED PROTEIN EAF1"/>
    <property type="match status" value="1"/>
</dbReference>
<feature type="domain" description="Protein kinase" evidence="4">
    <location>
        <begin position="111"/>
        <end position="387"/>
    </location>
</feature>
<feature type="compositionally biased region" description="Polar residues" evidence="2">
    <location>
        <begin position="791"/>
        <end position="804"/>
    </location>
</feature>
<dbReference type="AlphaFoldDB" id="A0A8S3YB70"/>
<keyword evidence="3" id="KW-0472">Membrane</keyword>
<keyword evidence="3" id="KW-1133">Transmembrane helix</keyword>
<dbReference type="Pfam" id="PF07714">
    <property type="entry name" value="PK_Tyr_Ser-Thr"/>
    <property type="match status" value="1"/>
</dbReference>
<dbReference type="InterPro" id="IPR008266">
    <property type="entry name" value="Tyr_kinase_AS"/>
</dbReference>
<name>A0A8S3YB70_9EUPU</name>
<feature type="region of interest" description="Disordered" evidence="2">
    <location>
        <begin position="779"/>
        <end position="806"/>
    </location>
</feature>
<dbReference type="PRINTS" id="PR00109">
    <property type="entry name" value="TYRKINASE"/>
</dbReference>
<feature type="compositionally biased region" description="Polar residues" evidence="2">
    <location>
        <begin position="755"/>
        <end position="766"/>
    </location>
</feature>
<dbReference type="InterPro" id="IPR000719">
    <property type="entry name" value="Prot_kinase_dom"/>
</dbReference>
<dbReference type="GO" id="GO:0005524">
    <property type="term" value="F:ATP binding"/>
    <property type="evidence" value="ECO:0007669"/>
    <property type="project" value="UniProtKB-UniRule"/>
</dbReference>
<evidence type="ECO:0000313" key="5">
    <source>
        <dbReference type="EMBL" id="CAG5114529.1"/>
    </source>
</evidence>
<evidence type="ECO:0000256" key="1">
    <source>
        <dbReference type="PROSITE-ProRule" id="PRU10141"/>
    </source>
</evidence>
<evidence type="ECO:0000256" key="2">
    <source>
        <dbReference type="SAM" id="MobiDB-lite"/>
    </source>
</evidence>
<dbReference type="InterPro" id="IPR001245">
    <property type="entry name" value="Ser-Thr/Tyr_kinase_cat_dom"/>
</dbReference>
<gene>
    <name evidence="5" type="ORF">CUNI_LOCUS87</name>
</gene>
<protein>
    <recommendedName>
        <fullName evidence="4">Protein kinase domain-containing protein</fullName>
    </recommendedName>
</protein>
<keyword evidence="3" id="KW-0812">Transmembrane</keyword>
<evidence type="ECO:0000256" key="3">
    <source>
        <dbReference type="SAM" id="Phobius"/>
    </source>
</evidence>
<feature type="compositionally biased region" description="Low complexity" evidence="2">
    <location>
        <begin position="733"/>
        <end position="742"/>
    </location>
</feature>
<dbReference type="InterPro" id="IPR011009">
    <property type="entry name" value="Kinase-like_dom_sf"/>
</dbReference>
<dbReference type="InterPro" id="IPR017441">
    <property type="entry name" value="Protein_kinase_ATP_BS"/>
</dbReference>
<organism evidence="5 6">
    <name type="scientific">Candidula unifasciata</name>
    <dbReference type="NCBI Taxonomy" id="100452"/>
    <lineage>
        <taxon>Eukaryota</taxon>
        <taxon>Metazoa</taxon>
        <taxon>Spiralia</taxon>
        <taxon>Lophotrochozoa</taxon>
        <taxon>Mollusca</taxon>
        <taxon>Gastropoda</taxon>
        <taxon>Heterobranchia</taxon>
        <taxon>Euthyneura</taxon>
        <taxon>Panpulmonata</taxon>
        <taxon>Eupulmonata</taxon>
        <taxon>Stylommatophora</taxon>
        <taxon>Helicina</taxon>
        <taxon>Helicoidea</taxon>
        <taxon>Geomitridae</taxon>
        <taxon>Candidula</taxon>
    </lineage>
</organism>
<feature type="binding site" evidence="1">
    <location>
        <position position="145"/>
    </location>
    <ligand>
        <name>ATP</name>
        <dbReference type="ChEBI" id="CHEBI:30616"/>
    </ligand>
</feature>
<sequence>MIVAVVLSIAFPVCFVALLIGCLDCLFKKRRLEGFRSRDATDGRHTNAFSVDICDVPSTSEQVTIEPLPDILSKVSVAPALRPQITFVDRGEHASTAPLISVQRSFPRDHLTYLNEIGSGWFGKAIESEAIQIVGGSLKSHVVVKMLKDDASKLEQKQFLDEVHAYRCLDHANLMSLLGQCTETAPFLVILEFAAYGSLKSFLVEHSQDQETLVAKNRYISFALDAAAGLACLHRHDYIHNDLAARNCLVMSDYTLKIGDYGISDNLFKNEYYNTGTELLPVRWMAPETLVKSNGVWTTQPHNKMSDMWSFGILLWEICAVGERPYDMLTDEAVLQGVVQDKLLLPSDVDMKLPFKDRLWSVMTQCWRDASHRLDVVQAYDSLKQLIRVRVDTVDAVSDFDQKWNQLKQNQERAPGNDTDLGSRIALAGSFATDDSSSPPDKPSLLDSDGGAYESIQSDDFIIDVGDADEMHAPVYQSPATVLANSVKATEIPVQAIIHRRISDSSEDQIFVENEFTNTSVLQSQMAPIQSVDQTAGTYERHISPILPDAKMKDINIVKNDLSLEVKEHFSNVLTSEAQEEDNANASCSNFESRLLTDDEDFSDFVRTSPTAPSLDFTDFASADISAHDVHVDRDQQFENEASSDVPGSDIETRKHADMPVGAAAKNISLDHDLDAFSDFVTSDPPHKFGTMEILTENLDTAPFQDKNPGLTEKKDNPSLLGDDKGTSDSDSDTFSDFVSSVPTQESDRAHDAKLTSTSMSNSGNQDIASVSVLSSQDRSLDISFPKPVPESQTQMENLSTAPPNTDIDLQMQGSLKDFGYDSETSSAAVDFNVKKTSGEKITADHNQNIFSSELFPSDLSSLSSDMSLLIHDSLATSIEHVPVYSKQPEHDADIGQLSETSVQLPETDIQFPETNVHQLPETNVQFPETDVHQLSETDVQFPETDVQFPETDVQFPETDVQFPETDVQFPETDVQFPETDVQFPETDVHQLPETNVQFPKTDVQFPEIDVQFPETDVHQLPETNVQFPETDVHQFPETNESGNLDVQPGMSFDLLDSQLGQGSGSSSIMSVVEILGKETSPGATQVEALDAQFGFDLMPPAVGPQAQQDDLITDLHKSNGDVNATPAEQVEQPLINF</sequence>
<feature type="transmembrane region" description="Helical" evidence="3">
    <location>
        <begin position="6"/>
        <end position="27"/>
    </location>
</feature>
<keyword evidence="6" id="KW-1185">Reference proteome</keyword>
<evidence type="ECO:0000313" key="6">
    <source>
        <dbReference type="Proteomes" id="UP000678393"/>
    </source>
</evidence>
<dbReference type="Gene3D" id="3.30.200.20">
    <property type="entry name" value="Phosphorylase Kinase, domain 1"/>
    <property type="match status" value="1"/>
</dbReference>
<dbReference type="PROSITE" id="PS00107">
    <property type="entry name" value="PROTEIN_KINASE_ATP"/>
    <property type="match status" value="1"/>
</dbReference>
<dbReference type="OrthoDB" id="5973359at2759"/>
<evidence type="ECO:0000259" key="4">
    <source>
        <dbReference type="PROSITE" id="PS50011"/>
    </source>
</evidence>
<dbReference type="PANTHER" id="PTHR24417">
    <property type="entry name" value="SERINE/THREONINE-PROTEIN KINASE LMTK1"/>
    <property type="match status" value="1"/>
</dbReference>
<dbReference type="PROSITE" id="PS50011">
    <property type="entry name" value="PROTEIN_KINASE_DOM"/>
    <property type="match status" value="1"/>
</dbReference>
<proteinExistence type="predicted"/>